<dbReference type="Gene3D" id="3.30.565.10">
    <property type="entry name" value="Histidine kinase-like ATPase, C-terminal domain"/>
    <property type="match status" value="1"/>
</dbReference>
<evidence type="ECO:0000256" key="4">
    <source>
        <dbReference type="ARBA" id="ARBA00022553"/>
    </source>
</evidence>
<keyword evidence="7 14" id="KW-0418">Kinase</keyword>
<dbReference type="EC" id="2.7.13.3" evidence="3"/>
<evidence type="ECO:0000256" key="9">
    <source>
        <dbReference type="ARBA" id="ARBA00023012"/>
    </source>
</evidence>
<evidence type="ECO:0000256" key="7">
    <source>
        <dbReference type="ARBA" id="ARBA00022777"/>
    </source>
</evidence>
<dbReference type="InterPro" id="IPR003594">
    <property type="entry name" value="HATPase_dom"/>
</dbReference>
<dbReference type="SMART" id="SM00304">
    <property type="entry name" value="HAMP"/>
    <property type="match status" value="1"/>
</dbReference>
<dbReference type="PANTHER" id="PTHR45436:SF15">
    <property type="entry name" value="SENSOR HISTIDINE KINASE CUSS"/>
    <property type="match status" value="1"/>
</dbReference>
<dbReference type="InterPro" id="IPR003661">
    <property type="entry name" value="HisK_dim/P_dom"/>
</dbReference>
<comment type="caution">
    <text evidence="14">The sequence shown here is derived from an EMBL/GenBank/DDBJ whole genome shotgun (WGS) entry which is preliminary data.</text>
</comment>
<dbReference type="InterPro" id="IPR004358">
    <property type="entry name" value="Sig_transdc_His_kin-like_C"/>
</dbReference>
<evidence type="ECO:0000256" key="2">
    <source>
        <dbReference type="ARBA" id="ARBA00004141"/>
    </source>
</evidence>
<dbReference type="CDD" id="cd06225">
    <property type="entry name" value="HAMP"/>
    <property type="match status" value="1"/>
</dbReference>
<reference evidence="14" key="1">
    <citation type="journal article" date="2021" name="PeerJ">
        <title>Extensive microbial diversity within the chicken gut microbiome revealed by metagenomics and culture.</title>
        <authorList>
            <person name="Gilroy R."/>
            <person name="Ravi A."/>
            <person name="Getino M."/>
            <person name="Pursley I."/>
            <person name="Horton D.L."/>
            <person name="Alikhan N.F."/>
            <person name="Baker D."/>
            <person name="Gharbi K."/>
            <person name="Hall N."/>
            <person name="Watson M."/>
            <person name="Adriaenssens E.M."/>
            <person name="Foster-Nyarko E."/>
            <person name="Jarju S."/>
            <person name="Secka A."/>
            <person name="Antonio M."/>
            <person name="Oren A."/>
            <person name="Chaudhuri R.R."/>
            <person name="La Ragione R."/>
            <person name="Hildebrand F."/>
            <person name="Pallen M.J."/>
        </authorList>
    </citation>
    <scope>NUCLEOTIDE SEQUENCE</scope>
    <source>
        <strain evidence="14">CHK195-6426</strain>
    </source>
</reference>
<dbReference type="InterPro" id="IPR005467">
    <property type="entry name" value="His_kinase_dom"/>
</dbReference>
<organism evidence="14 15">
    <name type="scientific">Candidatus Acetatifactor stercoripullorum</name>
    <dbReference type="NCBI Taxonomy" id="2838414"/>
    <lineage>
        <taxon>Bacteria</taxon>
        <taxon>Bacillati</taxon>
        <taxon>Bacillota</taxon>
        <taxon>Clostridia</taxon>
        <taxon>Lachnospirales</taxon>
        <taxon>Lachnospiraceae</taxon>
        <taxon>Acetatifactor</taxon>
    </lineage>
</organism>
<name>A0A9D1R661_9FIRM</name>
<evidence type="ECO:0000256" key="3">
    <source>
        <dbReference type="ARBA" id="ARBA00012438"/>
    </source>
</evidence>
<comment type="subcellular location">
    <subcellularLocation>
        <location evidence="2">Membrane</location>
        <topology evidence="2">Multi-pass membrane protein</topology>
    </subcellularLocation>
</comment>
<evidence type="ECO:0000256" key="5">
    <source>
        <dbReference type="ARBA" id="ARBA00022679"/>
    </source>
</evidence>
<keyword evidence="8 11" id="KW-1133">Transmembrane helix</keyword>
<evidence type="ECO:0000259" key="13">
    <source>
        <dbReference type="PROSITE" id="PS50885"/>
    </source>
</evidence>
<dbReference type="EMBL" id="DXGH01000051">
    <property type="protein sequence ID" value="HIW81752.1"/>
    <property type="molecule type" value="Genomic_DNA"/>
</dbReference>
<comment type="catalytic activity">
    <reaction evidence="1">
        <text>ATP + protein L-histidine = ADP + protein N-phospho-L-histidine.</text>
        <dbReference type="EC" id="2.7.13.3"/>
    </reaction>
</comment>
<keyword evidence="10 11" id="KW-0472">Membrane</keyword>
<dbReference type="SMART" id="SM00387">
    <property type="entry name" value="HATPase_c"/>
    <property type="match status" value="1"/>
</dbReference>
<feature type="domain" description="HAMP" evidence="13">
    <location>
        <begin position="194"/>
        <end position="248"/>
    </location>
</feature>
<dbReference type="SUPFAM" id="SSF47384">
    <property type="entry name" value="Homodimeric domain of signal transducing histidine kinase"/>
    <property type="match status" value="1"/>
</dbReference>
<evidence type="ECO:0000256" key="10">
    <source>
        <dbReference type="ARBA" id="ARBA00023136"/>
    </source>
</evidence>
<evidence type="ECO:0000256" key="8">
    <source>
        <dbReference type="ARBA" id="ARBA00022989"/>
    </source>
</evidence>
<evidence type="ECO:0000256" key="1">
    <source>
        <dbReference type="ARBA" id="ARBA00000085"/>
    </source>
</evidence>
<dbReference type="Gene3D" id="6.10.340.10">
    <property type="match status" value="1"/>
</dbReference>
<dbReference type="PROSITE" id="PS50109">
    <property type="entry name" value="HIS_KIN"/>
    <property type="match status" value="1"/>
</dbReference>
<dbReference type="PROSITE" id="PS50885">
    <property type="entry name" value="HAMP"/>
    <property type="match status" value="1"/>
</dbReference>
<dbReference type="Pfam" id="PF00512">
    <property type="entry name" value="HisKA"/>
    <property type="match status" value="1"/>
</dbReference>
<evidence type="ECO:0000256" key="6">
    <source>
        <dbReference type="ARBA" id="ARBA00022692"/>
    </source>
</evidence>
<dbReference type="Gene3D" id="1.10.287.130">
    <property type="match status" value="1"/>
</dbReference>
<proteinExistence type="predicted"/>
<dbReference type="CDD" id="cd00082">
    <property type="entry name" value="HisKA"/>
    <property type="match status" value="1"/>
</dbReference>
<keyword evidence="6 11" id="KW-0812">Transmembrane</keyword>
<protein>
    <recommendedName>
        <fullName evidence="3">histidine kinase</fullName>
        <ecNumber evidence="3">2.7.13.3</ecNumber>
    </recommendedName>
</protein>
<dbReference type="Pfam" id="PF02518">
    <property type="entry name" value="HATPase_c"/>
    <property type="match status" value="1"/>
</dbReference>
<gene>
    <name evidence="14" type="ORF">H9742_09600</name>
</gene>
<keyword evidence="4" id="KW-0597">Phosphoprotein</keyword>
<feature type="domain" description="Histidine kinase" evidence="12">
    <location>
        <begin position="256"/>
        <end position="469"/>
    </location>
</feature>
<dbReference type="GO" id="GO:0000155">
    <property type="term" value="F:phosphorelay sensor kinase activity"/>
    <property type="evidence" value="ECO:0007669"/>
    <property type="project" value="InterPro"/>
</dbReference>
<dbReference type="Proteomes" id="UP000824265">
    <property type="component" value="Unassembled WGS sequence"/>
</dbReference>
<keyword evidence="9" id="KW-0902">Two-component regulatory system</keyword>
<evidence type="ECO:0000313" key="14">
    <source>
        <dbReference type="EMBL" id="HIW81752.1"/>
    </source>
</evidence>
<dbReference type="SUPFAM" id="SSF158472">
    <property type="entry name" value="HAMP domain-like"/>
    <property type="match status" value="1"/>
</dbReference>
<dbReference type="InterPro" id="IPR036890">
    <property type="entry name" value="HATPase_C_sf"/>
</dbReference>
<dbReference type="CDD" id="cd00075">
    <property type="entry name" value="HATPase"/>
    <property type="match status" value="1"/>
</dbReference>
<dbReference type="InterPro" id="IPR003660">
    <property type="entry name" value="HAMP_dom"/>
</dbReference>
<sequence length="470" mass="52502">MKRLSIRLKVTIWFAAALFLNAVLLFAAVLSVSNSVIQKTIRDNLVETVMDNVDEIAFFHAGDMSRYANDWDHYIVYGSGFLEIDDDFLDAVNGVYTSLMNVDGSLLYGENPILKGTAGLELLDGEIQRLRVEGTLYYVYDRELTRQGLEGLWLRGIVSETQGEAQLSSIARLSLILLPTLAILAVVGGYMVAGRALKPIQKISAAAAQIRQGGDLKKRIELGEGKDELHELADNFNQMFERLDDSFEAERRFTSDASHELRTPMSVIMAQCEYTLEKPRSVEEYQEALEVIHRQGSRMSGLIRNMLDFTRLEGKAESFGREIVDLSELAASVCEDMALVQEKGIRLTSSIEEGVLVEGNRSLLSRLLVNMITNAYRYGRENGEIRVTLEEDEKEIRLLVADNGIGIADEDQEKIFSRFYQVDASRTGRGSGLGLSMVRQIAQFHGGQITVKSRLGEGSCFIFSIPKKNI</sequence>
<dbReference type="PANTHER" id="PTHR45436">
    <property type="entry name" value="SENSOR HISTIDINE KINASE YKOH"/>
    <property type="match status" value="1"/>
</dbReference>
<dbReference type="AlphaFoldDB" id="A0A9D1R661"/>
<reference evidence="14" key="2">
    <citation type="submission" date="2021-04" db="EMBL/GenBank/DDBJ databases">
        <authorList>
            <person name="Gilroy R."/>
        </authorList>
    </citation>
    <scope>NUCLEOTIDE SEQUENCE</scope>
    <source>
        <strain evidence="14">CHK195-6426</strain>
    </source>
</reference>
<evidence type="ECO:0000313" key="15">
    <source>
        <dbReference type="Proteomes" id="UP000824265"/>
    </source>
</evidence>
<dbReference type="GO" id="GO:0005886">
    <property type="term" value="C:plasma membrane"/>
    <property type="evidence" value="ECO:0007669"/>
    <property type="project" value="TreeGrafter"/>
</dbReference>
<evidence type="ECO:0000259" key="12">
    <source>
        <dbReference type="PROSITE" id="PS50109"/>
    </source>
</evidence>
<keyword evidence="5" id="KW-0808">Transferase</keyword>
<dbReference type="FunFam" id="3.30.565.10:FF:000006">
    <property type="entry name" value="Sensor histidine kinase WalK"/>
    <property type="match status" value="1"/>
</dbReference>
<dbReference type="SUPFAM" id="SSF55874">
    <property type="entry name" value="ATPase domain of HSP90 chaperone/DNA topoisomerase II/histidine kinase"/>
    <property type="match status" value="1"/>
</dbReference>
<evidence type="ECO:0000256" key="11">
    <source>
        <dbReference type="SAM" id="Phobius"/>
    </source>
</evidence>
<dbReference type="FunFam" id="1.10.287.130:FF:000001">
    <property type="entry name" value="Two-component sensor histidine kinase"/>
    <property type="match status" value="1"/>
</dbReference>
<dbReference type="InterPro" id="IPR036097">
    <property type="entry name" value="HisK_dim/P_sf"/>
</dbReference>
<accession>A0A9D1R661</accession>
<dbReference type="Pfam" id="PF00672">
    <property type="entry name" value="HAMP"/>
    <property type="match status" value="1"/>
</dbReference>
<dbReference type="SMART" id="SM00388">
    <property type="entry name" value="HisKA"/>
    <property type="match status" value="1"/>
</dbReference>
<dbReference type="PRINTS" id="PR00344">
    <property type="entry name" value="BCTRLSENSOR"/>
</dbReference>
<dbReference type="InterPro" id="IPR050428">
    <property type="entry name" value="TCS_sensor_his_kinase"/>
</dbReference>
<feature type="transmembrane region" description="Helical" evidence="11">
    <location>
        <begin position="173"/>
        <end position="193"/>
    </location>
</feature>